<feature type="transmembrane region" description="Helical" evidence="1">
    <location>
        <begin position="157"/>
        <end position="176"/>
    </location>
</feature>
<keyword evidence="1" id="KW-0472">Membrane</keyword>
<dbReference type="AlphaFoldDB" id="A0A6C0B189"/>
<keyword evidence="1" id="KW-0812">Transmembrane</keyword>
<feature type="transmembrane region" description="Helical" evidence="1">
    <location>
        <begin position="39"/>
        <end position="66"/>
    </location>
</feature>
<sequence>MDYLYAFLGGVLNKIYDDLFDNKIITDDFAKEMLKGAQWILLTLLSYNDFNFALCFYSVNVLNAIYNIKEWSFPYEKSLLVIFPFFLLISFNTAYYITTLDMAYLFIFATTNIIEPLVITEEFSNLKFVSRIFATLCSFGAIVGGLYFGISTTFNKISFYCFGYCLVSACFQAYLLTRSPP</sequence>
<keyword evidence="1" id="KW-1133">Transmembrane helix</keyword>
<protein>
    <submittedName>
        <fullName evidence="2">Uncharacterized protein</fullName>
    </submittedName>
</protein>
<reference evidence="2" key="1">
    <citation type="journal article" date="2020" name="Nature">
        <title>Giant virus diversity and host interactions through global metagenomics.</title>
        <authorList>
            <person name="Schulz F."/>
            <person name="Roux S."/>
            <person name="Paez-Espino D."/>
            <person name="Jungbluth S."/>
            <person name="Walsh D.A."/>
            <person name="Denef V.J."/>
            <person name="McMahon K.D."/>
            <person name="Konstantinidis K.T."/>
            <person name="Eloe-Fadrosh E.A."/>
            <person name="Kyrpides N.C."/>
            <person name="Woyke T."/>
        </authorList>
    </citation>
    <scope>NUCLEOTIDE SEQUENCE</scope>
    <source>
        <strain evidence="2">GVMAG-M-3300009185-36</strain>
    </source>
</reference>
<organism evidence="2">
    <name type="scientific">viral metagenome</name>
    <dbReference type="NCBI Taxonomy" id="1070528"/>
    <lineage>
        <taxon>unclassified sequences</taxon>
        <taxon>metagenomes</taxon>
        <taxon>organismal metagenomes</taxon>
    </lineage>
</organism>
<name>A0A6C0B189_9ZZZZ</name>
<feature type="transmembrane region" description="Helical" evidence="1">
    <location>
        <begin position="78"/>
        <end position="97"/>
    </location>
</feature>
<evidence type="ECO:0000256" key="1">
    <source>
        <dbReference type="SAM" id="Phobius"/>
    </source>
</evidence>
<evidence type="ECO:0000313" key="2">
    <source>
        <dbReference type="EMBL" id="QHS85862.1"/>
    </source>
</evidence>
<feature type="transmembrane region" description="Helical" evidence="1">
    <location>
        <begin position="132"/>
        <end position="151"/>
    </location>
</feature>
<accession>A0A6C0B189</accession>
<proteinExistence type="predicted"/>
<dbReference type="EMBL" id="MN739048">
    <property type="protein sequence ID" value="QHS85862.1"/>
    <property type="molecule type" value="Genomic_DNA"/>
</dbReference>